<feature type="region of interest" description="Disordered" evidence="1">
    <location>
        <begin position="425"/>
        <end position="447"/>
    </location>
</feature>
<evidence type="ECO:0000256" key="1">
    <source>
        <dbReference type="SAM" id="MobiDB-lite"/>
    </source>
</evidence>
<dbReference type="SUPFAM" id="SSF52833">
    <property type="entry name" value="Thioredoxin-like"/>
    <property type="match status" value="1"/>
</dbReference>
<reference evidence="2" key="1">
    <citation type="submission" date="2020-07" db="EMBL/GenBank/DDBJ databases">
        <authorList>
            <person name="Nieuwenhuis M."/>
            <person name="Van De Peppel L.J.J."/>
        </authorList>
    </citation>
    <scope>NUCLEOTIDE SEQUENCE</scope>
    <source>
        <strain evidence="2">AP01</strain>
        <tissue evidence="2">Mycelium</tissue>
    </source>
</reference>
<feature type="compositionally biased region" description="Low complexity" evidence="1">
    <location>
        <begin position="244"/>
        <end position="273"/>
    </location>
</feature>
<protein>
    <submittedName>
        <fullName evidence="2">Uncharacterized protein</fullName>
    </submittedName>
</protein>
<accession>A0A9P7GHV3</accession>
<dbReference type="EMBL" id="JABCKV010000010">
    <property type="protein sequence ID" value="KAG5647377.1"/>
    <property type="molecule type" value="Genomic_DNA"/>
</dbReference>
<feature type="region of interest" description="Disordered" evidence="1">
    <location>
        <begin position="124"/>
        <end position="153"/>
    </location>
</feature>
<dbReference type="Gene3D" id="3.40.30.10">
    <property type="entry name" value="Glutaredoxin"/>
    <property type="match status" value="1"/>
</dbReference>
<evidence type="ECO:0000313" key="3">
    <source>
        <dbReference type="Proteomes" id="UP000775547"/>
    </source>
</evidence>
<dbReference type="Proteomes" id="UP000775547">
    <property type="component" value="Unassembled WGS sequence"/>
</dbReference>
<feature type="compositionally biased region" description="Low complexity" evidence="1">
    <location>
        <begin position="195"/>
        <end position="226"/>
    </location>
</feature>
<dbReference type="PANTHER" id="PTHR28630:SF3">
    <property type="entry name" value="PEROXIREDOXIN-LIKE 2C"/>
    <property type="match status" value="1"/>
</dbReference>
<evidence type="ECO:0000313" key="2">
    <source>
        <dbReference type="EMBL" id="KAG5647377.1"/>
    </source>
</evidence>
<feature type="region of interest" description="Disordered" evidence="1">
    <location>
        <begin position="167"/>
        <end position="273"/>
    </location>
</feature>
<proteinExistence type="predicted"/>
<sequence length="514" mass="55160">MSTTTLPVPAPRPKVKRKPPPPIDARYPSPDPQDPFAPLWVLRSRSSNSKLAISASVHSLQHKPSYEIYPTFLDDPSPVLSEECHGHYRRRSQSTSPAQAVLGGIAFPAMQATRDRVQYDAGAVNSDAEQTSDSSTSAIDIDPVPVSAIPPKIPSRPIRLARLLLGRTPTKPPAASNSTPRTEKPPARALLDADSTPTTRTRRITISTSSSSFIHISHPSTSTSYSDDARAYADPRPAPSPVQRSASLSPSPSAPLPSASHSRSSAYPRHSRHPLSLSSLSLAHTPNRAQSTPPKAVVPSEPEWVHPTPAQLARAGALTVIAFSGLRVPFASLFATRRTIVLFIRHFWCPLCQDYMSTVAHAARPEHMFYTTEDEERTLIDMVIISNGSSAFIPKYRQLFGLPFELYTDPSLAVYTALGMGRASPSPSPSPSSLDTPATAIPVPPRPSLCSGTDDACGVEGLERRGVLDGGYVRHGLVGGIAMVVVRALKTGMPVWEKGGDIQQLGGEFVLGPG</sequence>
<dbReference type="AlphaFoldDB" id="A0A9P7GHV3"/>
<feature type="region of interest" description="Disordered" evidence="1">
    <location>
        <begin position="1"/>
        <end position="33"/>
    </location>
</feature>
<reference evidence="2" key="2">
    <citation type="submission" date="2021-10" db="EMBL/GenBank/DDBJ databases">
        <title>Phylogenomics reveals ancestral predisposition of the termite-cultivated fungus Termitomyces towards a domesticated lifestyle.</title>
        <authorList>
            <person name="Auxier B."/>
            <person name="Grum-Grzhimaylo A."/>
            <person name="Cardenas M.E."/>
            <person name="Lodge J.D."/>
            <person name="Laessoe T."/>
            <person name="Pedersen O."/>
            <person name="Smith M.E."/>
            <person name="Kuyper T.W."/>
            <person name="Franco-Molano E.A."/>
            <person name="Baroni T.J."/>
            <person name="Aanen D.K."/>
        </authorList>
    </citation>
    <scope>NUCLEOTIDE SEQUENCE</scope>
    <source>
        <strain evidence="2">AP01</strain>
        <tissue evidence="2">Mycelium</tissue>
    </source>
</reference>
<name>A0A9P7GHV3_9AGAR</name>
<dbReference type="InterPro" id="IPR032801">
    <property type="entry name" value="PXL2A/B/C"/>
</dbReference>
<organism evidence="2 3">
    <name type="scientific">Asterophora parasitica</name>
    <dbReference type="NCBI Taxonomy" id="117018"/>
    <lineage>
        <taxon>Eukaryota</taxon>
        <taxon>Fungi</taxon>
        <taxon>Dikarya</taxon>
        <taxon>Basidiomycota</taxon>
        <taxon>Agaricomycotina</taxon>
        <taxon>Agaricomycetes</taxon>
        <taxon>Agaricomycetidae</taxon>
        <taxon>Agaricales</taxon>
        <taxon>Tricholomatineae</taxon>
        <taxon>Lyophyllaceae</taxon>
        <taxon>Asterophora</taxon>
    </lineage>
</organism>
<feature type="compositionally biased region" description="Low complexity" evidence="1">
    <location>
        <begin position="131"/>
        <end position="142"/>
    </location>
</feature>
<comment type="caution">
    <text evidence="2">The sequence shown here is derived from an EMBL/GenBank/DDBJ whole genome shotgun (WGS) entry which is preliminary data.</text>
</comment>
<dbReference type="InterPro" id="IPR036249">
    <property type="entry name" value="Thioredoxin-like_sf"/>
</dbReference>
<dbReference type="PANTHER" id="PTHR28630">
    <property type="match status" value="1"/>
</dbReference>
<feature type="region of interest" description="Disordered" evidence="1">
    <location>
        <begin position="284"/>
        <end position="303"/>
    </location>
</feature>
<dbReference type="Pfam" id="PF13911">
    <property type="entry name" value="AhpC-TSA_2"/>
    <property type="match status" value="1"/>
</dbReference>
<keyword evidence="3" id="KW-1185">Reference proteome</keyword>
<dbReference type="OrthoDB" id="40334at2759"/>
<gene>
    <name evidence="2" type="ORF">DXG03_000445</name>
</gene>